<comment type="caution">
    <text evidence="1">The sequence shown here is derived from an EMBL/GenBank/DDBJ whole genome shotgun (WGS) entry which is preliminary data.</text>
</comment>
<dbReference type="AlphaFoldDB" id="A0AAV7VGE1"/>
<proteinExistence type="predicted"/>
<accession>A0AAV7VGE1</accession>
<sequence>MRGIIKGYICVQEQRQRAQCEQLEAKILELEGRAGHPDALEIQCHLALAQSGLRQSTPFGVRVTYRNRRIFVEWSFTPHRAFLSAIQTTYHLSIVGTFRLLMGVRGRPKFFTLSIEYHIVLYDYKICPLKYIMADRQALWKQAAATLFDDTKGAQTITNLQSRTISNIVLELEKARILELKKWWEMTLLMKYIENG</sequence>
<protein>
    <submittedName>
        <fullName evidence="1">Uncharacterized protein</fullName>
    </submittedName>
</protein>
<evidence type="ECO:0000313" key="1">
    <source>
        <dbReference type="EMBL" id="KAJ1199217.1"/>
    </source>
</evidence>
<dbReference type="Proteomes" id="UP001066276">
    <property type="component" value="Chromosome 2_1"/>
</dbReference>
<gene>
    <name evidence="1" type="ORF">NDU88_003055</name>
</gene>
<name>A0AAV7VGE1_PLEWA</name>
<keyword evidence="2" id="KW-1185">Reference proteome</keyword>
<evidence type="ECO:0000313" key="2">
    <source>
        <dbReference type="Proteomes" id="UP001066276"/>
    </source>
</evidence>
<dbReference type="EMBL" id="JANPWB010000003">
    <property type="protein sequence ID" value="KAJ1199217.1"/>
    <property type="molecule type" value="Genomic_DNA"/>
</dbReference>
<reference evidence="1" key="1">
    <citation type="journal article" date="2022" name="bioRxiv">
        <title>Sequencing and chromosome-scale assembly of the giantPleurodeles waltlgenome.</title>
        <authorList>
            <person name="Brown T."/>
            <person name="Elewa A."/>
            <person name="Iarovenko S."/>
            <person name="Subramanian E."/>
            <person name="Araus A.J."/>
            <person name="Petzold A."/>
            <person name="Susuki M."/>
            <person name="Suzuki K.-i.T."/>
            <person name="Hayashi T."/>
            <person name="Toyoda A."/>
            <person name="Oliveira C."/>
            <person name="Osipova E."/>
            <person name="Leigh N.D."/>
            <person name="Simon A."/>
            <person name="Yun M.H."/>
        </authorList>
    </citation>
    <scope>NUCLEOTIDE SEQUENCE</scope>
    <source>
        <strain evidence="1">20211129_DDA</strain>
        <tissue evidence="1">Liver</tissue>
    </source>
</reference>
<organism evidence="1 2">
    <name type="scientific">Pleurodeles waltl</name>
    <name type="common">Iberian ribbed newt</name>
    <dbReference type="NCBI Taxonomy" id="8319"/>
    <lineage>
        <taxon>Eukaryota</taxon>
        <taxon>Metazoa</taxon>
        <taxon>Chordata</taxon>
        <taxon>Craniata</taxon>
        <taxon>Vertebrata</taxon>
        <taxon>Euteleostomi</taxon>
        <taxon>Amphibia</taxon>
        <taxon>Batrachia</taxon>
        <taxon>Caudata</taxon>
        <taxon>Salamandroidea</taxon>
        <taxon>Salamandridae</taxon>
        <taxon>Pleurodelinae</taxon>
        <taxon>Pleurodeles</taxon>
    </lineage>
</organism>